<protein>
    <submittedName>
        <fullName evidence="6">Uncharacterized protein</fullName>
    </submittedName>
</protein>
<keyword evidence="7" id="KW-1185">Reference proteome</keyword>
<proteinExistence type="inferred from homology"/>
<evidence type="ECO:0000256" key="4">
    <source>
        <dbReference type="ARBA" id="ARBA00023002"/>
    </source>
</evidence>
<dbReference type="PANTHER" id="PTHR32074:SF2">
    <property type="entry name" value="RNA DEMETHYLASE ALKBH5"/>
    <property type="match status" value="1"/>
</dbReference>
<evidence type="ECO:0000256" key="1">
    <source>
        <dbReference type="ARBA" id="ARBA00007879"/>
    </source>
</evidence>
<dbReference type="GO" id="GO:0035515">
    <property type="term" value="F:oxidative RNA demethylase activity"/>
    <property type="evidence" value="ECO:0007669"/>
    <property type="project" value="InterPro"/>
</dbReference>
<keyword evidence="3" id="KW-0223">Dioxygenase</keyword>
<keyword evidence="5" id="KW-0408">Iron</keyword>
<dbReference type="Gene3D" id="2.60.120.590">
    <property type="entry name" value="Alpha-ketoglutarate-dependent dioxygenase AlkB-like"/>
    <property type="match status" value="1"/>
</dbReference>
<dbReference type="InterPro" id="IPR032860">
    <property type="entry name" value="ALKBH5"/>
</dbReference>
<dbReference type="GO" id="GO:0005634">
    <property type="term" value="C:nucleus"/>
    <property type="evidence" value="ECO:0007669"/>
    <property type="project" value="TreeGrafter"/>
</dbReference>
<dbReference type="OrthoDB" id="271595at2759"/>
<dbReference type="InterPro" id="IPR037151">
    <property type="entry name" value="AlkB-like_sf"/>
</dbReference>
<keyword evidence="2" id="KW-0479">Metal-binding</keyword>
<evidence type="ECO:0000256" key="3">
    <source>
        <dbReference type="ARBA" id="ARBA00022964"/>
    </source>
</evidence>
<organism evidence="7">
    <name type="scientific">Chlorella variabilis</name>
    <name type="common">Green alga</name>
    <dbReference type="NCBI Taxonomy" id="554065"/>
    <lineage>
        <taxon>Eukaryota</taxon>
        <taxon>Viridiplantae</taxon>
        <taxon>Chlorophyta</taxon>
        <taxon>core chlorophytes</taxon>
        <taxon>Trebouxiophyceae</taxon>
        <taxon>Chlorellales</taxon>
        <taxon>Chlorellaceae</taxon>
        <taxon>Chlorella clade</taxon>
        <taxon>Chlorella</taxon>
    </lineage>
</organism>
<comment type="similarity">
    <text evidence="1">Belongs to the alkB family.</text>
</comment>
<keyword evidence="4" id="KW-0560">Oxidoreductase</keyword>
<dbReference type="AlphaFoldDB" id="E1ZKL9"/>
<evidence type="ECO:0000256" key="2">
    <source>
        <dbReference type="ARBA" id="ARBA00022723"/>
    </source>
</evidence>
<dbReference type="KEGG" id="cvr:CHLNCDRAFT_136563"/>
<dbReference type="EMBL" id="GL433850">
    <property type="protein sequence ID" value="EFN53716.1"/>
    <property type="molecule type" value="Genomic_DNA"/>
</dbReference>
<evidence type="ECO:0000256" key="5">
    <source>
        <dbReference type="ARBA" id="ARBA00023004"/>
    </source>
</evidence>
<evidence type="ECO:0000313" key="7">
    <source>
        <dbReference type="Proteomes" id="UP000008141"/>
    </source>
</evidence>
<dbReference type="GO" id="GO:0006406">
    <property type="term" value="P:mRNA export from nucleus"/>
    <property type="evidence" value="ECO:0007669"/>
    <property type="project" value="TreeGrafter"/>
</dbReference>
<dbReference type="GO" id="GO:0006397">
    <property type="term" value="P:mRNA processing"/>
    <property type="evidence" value="ECO:0007669"/>
    <property type="project" value="InterPro"/>
</dbReference>
<dbReference type="RefSeq" id="XP_005845818.1">
    <property type="nucleotide sequence ID" value="XM_005845756.1"/>
</dbReference>
<evidence type="ECO:0000313" key="6">
    <source>
        <dbReference type="EMBL" id="EFN53716.1"/>
    </source>
</evidence>
<dbReference type="eggNOG" id="KOG4176">
    <property type="taxonomic scope" value="Eukaryota"/>
</dbReference>
<dbReference type="InParanoid" id="E1ZKL9"/>
<reference evidence="6 7" key="1">
    <citation type="journal article" date="2010" name="Plant Cell">
        <title>The Chlorella variabilis NC64A genome reveals adaptation to photosymbiosis, coevolution with viruses, and cryptic sex.</title>
        <authorList>
            <person name="Blanc G."/>
            <person name="Duncan G."/>
            <person name="Agarkova I."/>
            <person name="Borodovsky M."/>
            <person name="Gurnon J."/>
            <person name="Kuo A."/>
            <person name="Lindquist E."/>
            <person name="Lucas S."/>
            <person name="Pangilinan J."/>
            <person name="Polle J."/>
            <person name="Salamov A."/>
            <person name="Terry A."/>
            <person name="Yamada T."/>
            <person name="Dunigan D.D."/>
            <person name="Grigoriev I.V."/>
            <person name="Claverie J.M."/>
            <person name="Van Etten J.L."/>
        </authorList>
    </citation>
    <scope>NUCLEOTIDE SEQUENCE [LARGE SCALE GENOMIC DNA]</scope>
    <source>
        <strain evidence="6 7">NC64A</strain>
    </source>
</reference>
<dbReference type="PANTHER" id="PTHR32074">
    <property type="entry name" value="RNA DEMETHYLASE ALKBH5"/>
    <property type="match status" value="1"/>
</dbReference>
<dbReference type="GeneID" id="17353189"/>
<gene>
    <name evidence="6" type="ORF">CHLNCDRAFT_136563</name>
</gene>
<name>E1ZKL9_CHLVA</name>
<sequence>MPPPPTDQAKLTAGVSYVVHTESRQIGADGMAQLPHLVFQPPGLKEVAGSHVNALVQTISTTVTGGPLLVATIAAVLPLREENHMKSYLLLPAGRRELLHQQGGRLVEASAGARGVESLLQDRSFICLHYHLDQQGQLHPVSTTPASAGSNGTAVRYSVEQSAARQLGGGGLLSALLDDAPLPLAAPGTSAAAATAEPDPALSSQPLAQLSTAELEVALHKAAAELRAAEVTAAAAEAAGDHEMPDFEAEDAAEDAAAAAATAAEGYSTEDGVSHVAKFAVAELEGEQGLEELLQEMQEEEQHWHQEELGQNQAQQQPPRWMRQKVEAPLVGAGLVAPGFCDSIALNIYHDGSEGIQSHYDDAARFCQPILSLRLFSDMMEEGGYAANGIKHCVRPMDMSGKSAGMILRRINPPAPALQRCWPNGMQRQAASVPGSAGPLEAQHVGHAYHLLSELVRRVEHLERQEKMEDVTAQLMLLSALRKVEAADRLGFSLCATDAKEASSSEAAAAACVFRASNGAL</sequence>
<dbReference type="GO" id="GO:0046872">
    <property type="term" value="F:metal ion binding"/>
    <property type="evidence" value="ECO:0007669"/>
    <property type="project" value="UniProtKB-KW"/>
</dbReference>
<dbReference type="Proteomes" id="UP000008141">
    <property type="component" value="Unassembled WGS sequence"/>
</dbReference>
<accession>E1ZKL9</accession>
<dbReference type="STRING" id="554065.E1ZKL9"/>